<dbReference type="Gene3D" id="3.20.20.80">
    <property type="entry name" value="Glycosidases"/>
    <property type="match status" value="1"/>
</dbReference>
<dbReference type="Proteomes" id="UP000647241">
    <property type="component" value="Unassembled WGS sequence"/>
</dbReference>
<organism evidence="1 2">
    <name type="scientific">Edaphobacter dinghuensis</name>
    <dbReference type="NCBI Taxonomy" id="1560005"/>
    <lineage>
        <taxon>Bacteria</taxon>
        <taxon>Pseudomonadati</taxon>
        <taxon>Acidobacteriota</taxon>
        <taxon>Terriglobia</taxon>
        <taxon>Terriglobales</taxon>
        <taxon>Acidobacteriaceae</taxon>
        <taxon>Edaphobacter</taxon>
    </lineage>
</organism>
<evidence type="ECO:0000313" key="1">
    <source>
        <dbReference type="EMBL" id="GGG84316.1"/>
    </source>
</evidence>
<dbReference type="PANTHER" id="PTHR36183">
    <property type="entry name" value="BETA-GLUCURONIDASE"/>
    <property type="match status" value="1"/>
</dbReference>
<dbReference type="AlphaFoldDB" id="A0A917HNC7"/>
<accession>A0A917HNC7</accession>
<gene>
    <name evidence="1" type="ORF">GCM10011585_30130</name>
</gene>
<dbReference type="SUPFAM" id="SSF51445">
    <property type="entry name" value="(Trans)glycosidases"/>
    <property type="match status" value="1"/>
</dbReference>
<dbReference type="InterPro" id="IPR017853">
    <property type="entry name" value="GH"/>
</dbReference>
<proteinExistence type="predicted"/>
<dbReference type="PANTHER" id="PTHR36183:SF2">
    <property type="entry name" value="BETA-GLUCURONIDASE C-TERMINAL DOMAIN-CONTAINING PROTEIN"/>
    <property type="match status" value="1"/>
</dbReference>
<comment type="caution">
    <text evidence="1">The sequence shown here is derived from an EMBL/GenBank/DDBJ whole genome shotgun (WGS) entry which is preliminary data.</text>
</comment>
<name>A0A917HNC7_9BACT</name>
<reference evidence="1" key="2">
    <citation type="submission" date="2020-09" db="EMBL/GenBank/DDBJ databases">
        <authorList>
            <person name="Sun Q."/>
            <person name="Zhou Y."/>
        </authorList>
    </citation>
    <scope>NUCLEOTIDE SEQUENCE</scope>
    <source>
        <strain evidence="1">CGMCC 1.12997</strain>
    </source>
</reference>
<keyword evidence="2" id="KW-1185">Reference proteome</keyword>
<dbReference type="Gene3D" id="2.60.40.1180">
    <property type="entry name" value="Golgi alpha-mannosidase II"/>
    <property type="match status" value="1"/>
</dbReference>
<protein>
    <recommendedName>
        <fullName evidence="3">Glycosyl hydrolase family 79</fullName>
    </recommendedName>
</protein>
<reference evidence="1" key="1">
    <citation type="journal article" date="2014" name="Int. J. Syst. Evol. Microbiol.">
        <title>Complete genome sequence of Corynebacterium casei LMG S-19264T (=DSM 44701T), isolated from a smear-ripened cheese.</title>
        <authorList>
            <consortium name="US DOE Joint Genome Institute (JGI-PGF)"/>
            <person name="Walter F."/>
            <person name="Albersmeier A."/>
            <person name="Kalinowski J."/>
            <person name="Ruckert C."/>
        </authorList>
    </citation>
    <scope>NUCLEOTIDE SEQUENCE</scope>
    <source>
        <strain evidence="1">CGMCC 1.12997</strain>
    </source>
</reference>
<evidence type="ECO:0008006" key="3">
    <source>
        <dbReference type="Google" id="ProtNLM"/>
    </source>
</evidence>
<dbReference type="InterPro" id="IPR052974">
    <property type="entry name" value="GH79_Enzymes"/>
</dbReference>
<dbReference type="EMBL" id="BMGT01000003">
    <property type="protein sequence ID" value="GGG84316.1"/>
    <property type="molecule type" value="Genomic_DNA"/>
</dbReference>
<sequence length="453" mass="48580">MAAATRWSAAEQSNISQVSLTIGSVLPVSVPKEFVGLSYESAQLANPEFFSVKNKELVRLFRELAPNGNLRLGGGSSEYTTYSDEAVAGPMPFEVFGPDTSKTAKKGTVTSALALKNLRGFLDAVNWSCLYGLNLGQGTAEAAAHETAAVQRILGPRLLAFQIGNEPDSFRNRFRAASYGPADFIAEWERFHSAIVKVTPQARFAGPDISNKLPYLTAFAEIAPKYPDVVLLTSHYYAMGPASSPEATLDNLLSPYPKLTTLKRRDLHVIAEAQATAHLPYRMSEGNSCWDGGKAGVSDTFASALWCADYMLQCAARGWAGVNLHGGGNGYYTPIAGAPSTGFIRRPEYFGIKFAQRFVGTTVLGVTLTGASPLVDAFAFESSRGRELVLINKTSQDLACELGDGIAGSLVLTLTAPAIDAKEGVRLAAEHGGFDRVIKAQAYSASVFRLRKQ</sequence>
<dbReference type="InterPro" id="IPR013780">
    <property type="entry name" value="Glyco_hydro_b"/>
</dbReference>
<evidence type="ECO:0000313" key="2">
    <source>
        <dbReference type="Proteomes" id="UP000647241"/>
    </source>
</evidence>